<protein>
    <recommendedName>
        <fullName evidence="1">protein-tyrosine-phosphatase</fullName>
        <ecNumber evidence="1">3.1.3.48</ecNumber>
    </recommendedName>
</protein>
<dbReference type="PANTHER" id="PTHR11717:SF7">
    <property type="entry name" value="LOW MOLECULAR WEIGHT PHOSPHOTYROSINE PROTEIN PHOSPHATASE"/>
    <property type="match status" value="1"/>
</dbReference>
<dbReference type="EC" id="3.1.3.48" evidence="1"/>
<evidence type="ECO:0000256" key="1">
    <source>
        <dbReference type="ARBA" id="ARBA00013064"/>
    </source>
</evidence>
<dbReference type="InterPro" id="IPR036196">
    <property type="entry name" value="Ptyr_pPase_sf"/>
</dbReference>
<gene>
    <name evidence="3" type="ORF">GCM10010201_20080</name>
</gene>
<keyword evidence="4" id="KW-1185">Reference proteome</keyword>
<dbReference type="InterPro" id="IPR023485">
    <property type="entry name" value="Ptyr_pPase"/>
</dbReference>
<dbReference type="RefSeq" id="WP_344171555.1">
    <property type="nucleotide sequence ID" value="NZ_BAAARY010000007.1"/>
</dbReference>
<dbReference type="EMBL" id="BAAARY010000007">
    <property type="protein sequence ID" value="GAA2522119.1"/>
    <property type="molecule type" value="Genomic_DNA"/>
</dbReference>
<comment type="caution">
    <text evidence="3">The sequence shown here is derived from an EMBL/GenBank/DDBJ whole genome shotgun (WGS) entry which is preliminary data.</text>
</comment>
<reference evidence="3 4" key="1">
    <citation type="journal article" date="2019" name="Int. J. Syst. Evol. Microbiol.">
        <title>The Global Catalogue of Microorganisms (GCM) 10K type strain sequencing project: providing services to taxonomists for standard genome sequencing and annotation.</title>
        <authorList>
            <consortium name="The Broad Institute Genomics Platform"/>
            <consortium name="The Broad Institute Genome Sequencing Center for Infectious Disease"/>
            <person name="Wu L."/>
            <person name="Ma J."/>
        </authorList>
    </citation>
    <scope>NUCLEOTIDE SEQUENCE [LARGE SCALE GENOMIC DNA]</scope>
    <source>
        <strain evidence="3 4">JCM 3367</strain>
    </source>
</reference>
<proteinExistence type="predicted"/>
<dbReference type="InterPro" id="IPR050438">
    <property type="entry name" value="LMW_PTPase"/>
</dbReference>
<sequence length="206" mass="21837">MSAPFVVLHVCMGNICRSPMAERLLALAVRERVAAAGWSTPASYLLHSHGAGTGGWHVGQPMNAPASRQLLARGAETTGFAARMLRGEHIESSDLILTATAEQAEQVQLMRPDAADRTFVLGEFGRLLRMVDRSSLPVVAADADAVCARGMALVGAVNKARAGLPPRPGDDLADPYGLDDHYFGRIADQIEATVRPLAAVLIDSEA</sequence>
<organism evidence="3 4">
    <name type="scientific">Pilimelia columellifera subsp. columellifera</name>
    <dbReference type="NCBI Taxonomy" id="706583"/>
    <lineage>
        <taxon>Bacteria</taxon>
        <taxon>Bacillati</taxon>
        <taxon>Actinomycetota</taxon>
        <taxon>Actinomycetes</taxon>
        <taxon>Micromonosporales</taxon>
        <taxon>Micromonosporaceae</taxon>
        <taxon>Pilimelia</taxon>
    </lineage>
</organism>
<evidence type="ECO:0000259" key="2">
    <source>
        <dbReference type="SMART" id="SM00226"/>
    </source>
</evidence>
<dbReference type="Proteomes" id="UP001499978">
    <property type="component" value="Unassembled WGS sequence"/>
</dbReference>
<dbReference type="Gene3D" id="3.40.50.2300">
    <property type="match status" value="1"/>
</dbReference>
<name>A0ABN3NH63_9ACTN</name>
<dbReference type="SUPFAM" id="SSF52788">
    <property type="entry name" value="Phosphotyrosine protein phosphatases I"/>
    <property type="match status" value="1"/>
</dbReference>
<evidence type="ECO:0000313" key="4">
    <source>
        <dbReference type="Proteomes" id="UP001499978"/>
    </source>
</evidence>
<dbReference type="Pfam" id="PF01451">
    <property type="entry name" value="LMWPc"/>
    <property type="match status" value="1"/>
</dbReference>
<feature type="domain" description="Phosphotyrosine protein phosphatase I" evidence="2">
    <location>
        <begin position="5"/>
        <end position="200"/>
    </location>
</feature>
<dbReference type="SMART" id="SM00226">
    <property type="entry name" value="LMWPc"/>
    <property type="match status" value="1"/>
</dbReference>
<dbReference type="PANTHER" id="PTHR11717">
    <property type="entry name" value="LOW MOLECULAR WEIGHT PROTEIN TYROSINE PHOSPHATASE"/>
    <property type="match status" value="1"/>
</dbReference>
<accession>A0ABN3NH63</accession>
<evidence type="ECO:0000313" key="3">
    <source>
        <dbReference type="EMBL" id="GAA2522119.1"/>
    </source>
</evidence>